<feature type="compositionally biased region" description="Polar residues" evidence="1">
    <location>
        <begin position="294"/>
        <end position="311"/>
    </location>
</feature>
<evidence type="ECO:0000313" key="3">
    <source>
        <dbReference type="Proteomes" id="UP001180020"/>
    </source>
</evidence>
<feature type="compositionally biased region" description="Low complexity" evidence="1">
    <location>
        <begin position="236"/>
        <end position="250"/>
    </location>
</feature>
<sequence>MAEPDHAFTLPQETQPNPSKYFSQFLYKAFFVAVFLSLLPLLPSQAPDFVINHTIFTRSWELLHLLFVGITVSYGLFSRRNPDEIEKETPSKSPDFSTILQVSSFFDNDAEGPIGSIADEKVQSWNSQYYRGEPVVVVERESAGDGGGGDRPLFLPVRSLKSVEESKSFNGSSEKPSEDLREVRPSPIPWRSRSERMNFVDDDDDDDESGNITFAPQSVESPSKRSTVPPHSRQRSSASPSPKKLSPSPSIEDPVKRKSFYRPPPPAPPPPPPPTTTRKSPLFSVKHEPGIINYSKTAPKPNTQIESSSIGKSVRTVRATEITNKDKFFERRRPPSMPDIKYEEEKINLDLEETESDDDDVVLGGESSDGEEKVTAVAESVKEAATVVANENEVDKKADEFIAKFREQIRLQRIESIKKTTGQRRSKSMR</sequence>
<gene>
    <name evidence="2" type="ORF">QJS10_CPB11g00304</name>
</gene>
<dbReference type="PANTHER" id="PTHR34059">
    <property type="entry name" value="EXPRESSED PROTEIN"/>
    <property type="match status" value="1"/>
</dbReference>
<dbReference type="AlphaFoldDB" id="A0AAV9DZF2"/>
<feature type="compositionally biased region" description="Pro residues" evidence="1">
    <location>
        <begin position="262"/>
        <end position="275"/>
    </location>
</feature>
<reference evidence="2" key="1">
    <citation type="journal article" date="2023" name="Nat. Commun.">
        <title>Diploid and tetraploid genomes of Acorus and the evolution of monocots.</title>
        <authorList>
            <person name="Ma L."/>
            <person name="Liu K.W."/>
            <person name="Li Z."/>
            <person name="Hsiao Y.Y."/>
            <person name="Qi Y."/>
            <person name="Fu T."/>
            <person name="Tang G.D."/>
            <person name="Zhang D."/>
            <person name="Sun W.H."/>
            <person name="Liu D.K."/>
            <person name="Li Y."/>
            <person name="Chen G.Z."/>
            <person name="Liu X.D."/>
            <person name="Liao X.Y."/>
            <person name="Jiang Y.T."/>
            <person name="Yu X."/>
            <person name="Hao Y."/>
            <person name="Huang J."/>
            <person name="Zhao X.W."/>
            <person name="Ke S."/>
            <person name="Chen Y.Y."/>
            <person name="Wu W.L."/>
            <person name="Hsu J.L."/>
            <person name="Lin Y.F."/>
            <person name="Huang M.D."/>
            <person name="Li C.Y."/>
            <person name="Huang L."/>
            <person name="Wang Z.W."/>
            <person name="Zhao X."/>
            <person name="Zhong W.Y."/>
            <person name="Peng D.H."/>
            <person name="Ahmad S."/>
            <person name="Lan S."/>
            <person name="Zhang J.S."/>
            <person name="Tsai W.C."/>
            <person name="Van de Peer Y."/>
            <person name="Liu Z.J."/>
        </authorList>
    </citation>
    <scope>NUCLEOTIDE SEQUENCE</scope>
    <source>
        <strain evidence="2">CP</strain>
    </source>
</reference>
<feature type="region of interest" description="Disordered" evidence="1">
    <location>
        <begin position="349"/>
        <end position="373"/>
    </location>
</feature>
<organism evidence="2 3">
    <name type="scientific">Acorus calamus</name>
    <name type="common">Sweet flag</name>
    <dbReference type="NCBI Taxonomy" id="4465"/>
    <lineage>
        <taxon>Eukaryota</taxon>
        <taxon>Viridiplantae</taxon>
        <taxon>Streptophyta</taxon>
        <taxon>Embryophyta</taxon>
        <taxon>Tracheophyta</taxon>
        <taxon>Spermatophyta</taxon>
        <taxon>Magnoliopsida</taxon>
        <taxon>Liliopsida</taxon>
        <taxon>Acoraceae</taxon>
        <taxon>Acorus</taxon>
    </lineage>
</organism>
<evidence type="ECO:0000313" key="2">
    <source>
        <dbReference type="EMBL" id="KAK1305408.1"/>
    </source>
</evidence>
<dbReference type="PANTHER" id="PTHR34059:SF1">
    <property type="entry name" value="EXPRESSED PROTEIN"/>
    <property type="match status" value="1"/>
</dbReference>
<accession>A0AAV9DZF2</accession>
<protein>
    <submittedName>
        <fullName evidence="2">Uncharacterized protein</fullName>
    </submittedName>
</protein>
<comment type="caution">
    <text evidence="2">The sequence shown here is derived from an EMBL/GenBank/DDBJ whole genome shotgun (WGS) entry which is preliminary data.</text>
</comment>
<dbReference type="Pfam" id="PF05553">
    <property type="entry name" value="DUF761"/>
    <property type="match status" value="1"/>
</dbReference>
<feature type="region of interest" description="Disordered" evidence="1">
    <location>
        <begin position="165"/>
        <end position="313"/>
    </location>
</feature>
<dbReference type="EMBL" id="JAUJYO010000011">
    <property type="protein sequence ID" value="KAK1305408.1"/>
    <property type="molecule type" value="Genomic_DNA"/>
</dbReference>
<dbReference type="InterPro" id="IPR008480">
    <property type="entry name" value="DUF761_pln"/>
</dbReference>
<feature type="compositionally biased region" description="Acidic residues" evidence="1">
    <location>
        <begin position="350"/>
        <end position="361"/>
    </location>
</feature>
<feature type="compositionally biased region" description="Basic and acidic residues" evidence="1">
    <location>
        <begin position="175"/>
        <end position="184"/>
    </location>
</feature>
<reference evidence="2" key="2">
    <citation type="submission" date="2023-06" db="EMBL/GenBank/DDBJ databases">
        <authorList>
            <person name="Ma L."/>
            <person name="Liu K.-W."/>
            <person name="Li Z."/>
            <person name="Hsiao Y.-Y."/>
            <person name="Qi Y."/>
            <person name="Fu T."/>
            <person name="Tang G."/>
            <person name="Zhang D."/>
            <person name="Sun W.-H."/>
            <person name="Liu D.-K."/>
            <person name="Li Y."/>
            <person name="Chen G.-Z."/>
            <person name="Liu X.-D."/>
            <person name="Liao X.-Y."/>
            <person name="Jiang Y.-T."/>
            <person name="Yu X."/>
            <person name="Hao Y."/>
            <person name="Huang J."/>
            <person name="Zhao X.-W."/>
            <person name="Ke S."/>
            <person name="Chen Y.-Y."/>
            <person name="Wu W.-L."/>
            <person name="Hsu J.-L."/>
            <person name="Lin Y.-F."/>
            <person name="Huang M.-D."/>
            <person name="Li C.-Y."/>
            <person name="Huang L."/>
            <person name="Wang Z.-W."/>
            <person name="Zhao X."/>
            <person name="Zhong W.-Y."/>
            <person name="Peng D.-H."/>
            <person name="Ahmad S."/>
            <person name="Lan S."/>
            <person name="Zhang J.-S."/>
            <person name="Tsai W.-C."/>
            <person name="Van De Peer Y."/>
            <person name="Liu Z.-J."/>
        </authorList>
    </citation>
    <scope>NUCLEOTIDE SEQUENCE</scope>
    <source>
        <strain evidence="2">CP</strain>
        <tissue evidence="2">Leaves</tissue>
    </source>
</reference>
<dbReference type="Proteomes" id="UP001180020">
    <property type="component" value="Unassembled WGS sequence"/>
</dbReference>
<name>A0AAV9DZF2_ACOCL</name>
<proteinExistence type="predicted"/>
<feature type="compositionally biased region" description="Polar residues" evidence="1">
    <location>
        <begin position="210"/>
        <end position="226"/>
    </location>
</feature>
<evidence type="ECO:0000256" key="1">
    <source>
        <dbReference type="SAM" id="MobiDB-lite"/>
    </source>
</evidence>
<feature type="compositionally biased region" description="Acidic residues" evidence="1">
    <location>
        <begin position="200"/>
        <end position="209"/>
    </location>
</feature>
<keyword evidence="3" id="KW-1185">Reference proteome</keyword>